<gene>
    <name evidence="4" type="primary">mshD</name>
    <name evidence="5" type="ORF">SAMN05444695_101615</name>
</gene>
<evidence type="ECO:0000256" key="4">
    <source>
        <dbReference type="HAMAP-Rule" id="MF_01698"/>
    </source>
</evidence>
<evidence type="ECO:0000313" key="6">
    <source>
        <dbReference type="Proteomes" id="UP000183263"/>
    </source>
</evidence>
<comment type="subunit">
    <text evidence="4">Monomer.</text>
</comment>
<dbReference type="InterPro" id="IPR017813">
    <property type="entry name" value="Mycothiol_AcTrfase"/>
</dbReference>
<dbReference type="Gene3D" id="3.40.630.30">
    <property type="match status" value="1"/>
</dbReference>
<comment type="catalytic activity">
    <reaction evidence="4">
        <text>1D-myo-inositol 2-(L-cysteinylamino)-2-deoxy-alpha-D-glucopyranoside + acetyl-CoA = mycothiol + CoA + H(+)</text>
        <dbReference type="Rhea" id="RHEA:26172"/>
        <dbReference type="ChEBI" id="CHEBI:15378"/>
        <dbReference type="ChEBI" id="CHEBI:16768"/>
        <dbReference type="ChEBI" id="CHEBI:57287"/>
        <dbReference type="ChEBI" id="CHEBI:57288"/>
        <dbReference type="ChEBI" id="CHEBI:58887"/>
        <dbReference type="EC" id="2.3.1.189"/>
    </reaction>
</comment>
<evidence type="ECO:0000256" key="3">
    <source>
        <dbReference type="ARBA" id="ARBA00023315"/>
    </source>
</evidence>
<proteinExistence type="inferred from homology"/>
<dbReference type="GO" id="GO:0008999">
    <property type="term" value="F:protein-N-terminal-alanine acetyltransferase activity"/>
    <property type="evidence" value="ECO:0007669"/>
    <property type="project" value="TreeGrafter"/>
</dbReference>
<dbReference type="PANTHER" id="PTHR43617:SF31">
    <property type="entry name" value="MYCOTHIOL ACETYLTRANSFERASE"/>
    <property type="match status" value="1"/>
</dbReference>
<dbReference type="Proteomes" id="UP000183263">
    <property type="component" value="Unassembled WGS sequence"/>
</dbReference>
<keyword evidence="1 4" id="KW-0808">Transferase</keyword>
<dbReference type="EMBL" id="FNDN01000001">
    <property type="protein sequence ID" value="SDH27068.1"/>
    <property type="molecule type" value="Genomic_DNA"/>
</dbReference>
<protein>
    <recommendedName>
        <fullName evidence="4">Mycothiol acetyltransferase</fullName>
        <shortName evidence="4">MSH acetyltransferase</shortName>
        <ecNumber evidence="4">2.3.1.189</ecNumber>
    </recommendedName>
    <alternativeName>
        <fullName evidence="4">Mycothiol synthase</fullName>
    </alternativeName>
</protein>
<dbReference type="PROSITE" id="PS51186">
    <property type="entry name" value="GNAT"/>
    <property type="match status" value="2"/>
</dbReference>
<dbReference type="GO" id="GO:0035447">
    <property type="term" value="F:mycothiol synthase activity"/>
    <property type="evidence" value="ECO:0007669"/>
    <property type="project" value="UniProtKB-UniRule"/>
</dbReference>
<dbReference type="AlphaFoldDB" id="A0A1G8B1K8"/>
<dbReference type="InterPro" id="IPR050276">
    <property type="entry name" value="MshD_Acetyltransferase"/>
</dbReference>
<accession>A0A1G8B1K8</accession>
<comment type="caution">
    <text evidence="4">Lacks conserved residue(s) required for the propagation of feature annotation.</text>
</comment>
<evidence type="ECO:0000256" key="1">
    <source>
        <dbReference type="ARBA" id="ARBA00022679"/>
    </source>
</evidence>
<dbReference type="NCBIfam" id="TIGR03448">
    <property type="entry name" value="mycothiol_MshD"/>
    <property type="match status" value="1"/>
</dbReference>
<organism evidence="5 6">
    <name type="scientific">Rhodococcus triatomae</name>
    <dbReference type="NCBI Taxonomy" id="300028"/>
    <lineage>
        <taxon>Bacteria</taxon>
        <taxon>Bacillati</taxon>
        <taxon>Actinomycetota</taxon>
        <taxon>Actinomycetes</taxon>
        <taxon>Mycobacteriales</taxon>
        <taxon>Nocardiaceae</taxon>
        <taxon>Rhodococcus</taxon>
    </lineage>
</organism>
<evidence type="ECO:0000256" key="2">
    <source>
        <dbReference type="ARBA" id="ARBA00022737"/>
    </source>
</evidence>
<dbReference type="GO" id="GO:0010125">
    <property type="term" value="P:mycothiol biosynthetic process"/>
    <property type="evidence" value="ECO:0007669"/>
    <property type="project" value="UniProtKB-UniRule"/>
</dbReference>
<feature type="binding site" evidence="4">
    <location>
        <begin position="283"/>
        <end position="288"/>
    </location>
    <ligand>
        <name>acetyl-CoA</name>
        <dbReference type="ChEBI" id="CHEBI:57288"/>
        <label>2</label>
    </ligand>
</feature>
<dbReference type="InterPro" id="IPR016181">
    <property type="entry name" value="Acyl_CoA_acyltransferase"/>
</dbReference>
<keyword evidence="6" id="KW-1185">Reference proteome</keyword>
<feature type="binding site" evidence="4">
    <location>
        <position position="227"/>
    </location>
    <ligand>
        <name>1D-myo-inositol 2-(L-cysteinylamino)-2-deoxy-alpha-D-glucopyranoside</name>
        <dbReference type="ChEBI" id="CHEBI:58887"/>
    </ligand>
</feature>
<keyword evidence="3 4" id="KW-0012">Acyltransferase</keyword>
<reference evidence="5 6" key="1">
    <citation type="submission" date="2016-10" db="EMBL/GenBank/DDBJ databases">
        <authorList>
            <person name="de Groot N.N."/>
        </authorList>
    </citation>
    <scope>NUCLEOTIDE SEQUENCE [LARGE SCALE GENOMIC DNA]</scope>
    <source>
        <strain evidence="5 6">DSM 44892</strain>
    </source>
</reference>
<feature type="binding site" evidence="4">
    <location>
        <position position="240"/>
    </location>
    <ligand>
        <name>1D-myo-inositol 2-(L-cysteinylamino)-2-deoxy-alpha-D-glucopyranoside</name>
        <dbReference type="ChEBI" id="CHEBI:58887"/>
    </ligand>
</feature>
<comment type="similarity">
    <text evidence="4">Belongs to the acetyltransferase family. MshD subfamily.</text>
</comment>
<dbReference type="CDD" id="cd04301">
    <property type="entry name" value="NAT_SF"/>
    <property type="match status" value="2"/>
</dbReference>
<dbReference type="RefSeq" id="WP_072736130.1">
    <property type="nucleotide sequence ID" value="NZ_CP048813.1"/>
</dbReference>
<dbReference type="EC" id="2.3.1.189" evidence="4"/>
<dbReference type="OrthoDB" id="3208058at2"/>
<feature type="binding site" evidence="4">
    <location>
        <begin position="251"/>
        <end position="257"/>
    </location>
    <ligand>
        <name>acetyl-CoA</name>
        <dbReference type="ChEBI" id="CHEBI:57288"/>
        <label>2</label>
    </ligand>
</feature>
<evidence type="ECO:0000313" key="5">
    <source>
        <dbReference type="EMBL" id="SDH27068.1"/>
    </source>
</evidence>
<dbReference type="PANTHER" id="PTHR43617">
    <property type="entry name" value="L-AMINO ACID N-ACETYLTRANSFERASE"/>
    <property type="match status" value="1"/>
</dbReference>
<feature type="binding site" evidence="4">
    <location>
        <begin position="244"/>
        <end position="246"/>
    </location>
    <ligand>
        <name>acetyl-CoA</name>
        <dbReference type="ChEBI" id="CHEBI:57288"/>
        <label>2</label>
    </ligand>
</feature>
<dbReference type="Pfam" id="PF00583">
    <property type="entry name" value="Acetyltransf_1"/>
    <property type="match status" value="2"/>
</dbReference>
<sequence length="310" mass="32840">MAGSGPPGSGALTTRLEPAVADRVLALIGRAAETDGTDPVSEQGVHAVRSDGDVRHLAWIAGGEVVGYAQVQPGHDPHPAMVEAVVDPAHRGRGIGTDVVREALGAAGPGARVWAHGDLPAARAVAQRLGLAGLRELLQLRRTADRGRLPDLVVPDDISLGAYRGPEDDAEILAVNAAAFSWHPEQGSWTERDIAERRGEPWFDPAGLFLARAGEAPHELLGFHWTKVHPPQGSEPAMGEVYVVGVSPSAQGRGLGRVLTLAGLHHLHERGLDTVLLYVEGDNTAALHTYERLGFTRFHSDIAYGAPANR</sequence>
<feature type="binding site" evidence="4">
    <location>
        <position position="42"/>
    </location>
    <ligand>
        <name>1D-myo-inositol 2-(L-cysteinylamino)-2-deoxy-alpha-D-glucopyranoside</name>
        <dbReference type="ChEBI" id="CHEBI:58887"/>
    </ligand>
</feature>
<feature type="binding site" evidence="4">
    <location>
        <position position="185"/>
    </location>
    <ligand>
        <name>1D-myo-inositol 2-(L-cysteinylamino)-2-deoxy-alpha-D-glucopyranoside</name>
        <dbReference type="ChEBI" id="CHEBI:58887"/>
    </ligand>
</feature>
<dbReference type="PIRSF" id="PIRSF021524">
    <property type="entry name" value="MSH_acetyltransferase"/>
    <property type="match status" value="1"/>
</dbReference>
<keyword evidence="2 4" id="KW-0677">Repeat</keyword>
<feature type="binding site" evidence="4">
    <location>
        <position position="278"/>
    </location>
    <ligand>
        <name>1D-myo-inositol 2-(L-cysteinylamino)-2-deoxy-alpha-D-glucopyranoside</name>
        <dbReference type="ChEBI" id="CHEBI:58887"/>
    </ligand>
</feature>
<name>A0A1G8B1K8_9NOCA</name>
<comment type="function">
    <text evidence="4">Catalyzes the transfer of acetyl from acetyl-CoA to desacetylmycothiol (Cys-GlcN-Ins) to form mycothiol.</text>
</comment>
<dbReference type="HAMAP" id="MF_01698">
    <property type="entry name" value="MshD"/>
    <property type="match status" value="1"/>
</dbReference>
<dbReference type="InterPro" id="IPR000182">
    <property type="entry name" value="GNAT_dom"/>
</dbReference>
<feature type="binding site" evidence="4">
    <location>
        <begin position="84"/>
        <end position="86"/>
    </location>
    <ligand>
        <name>acetyl-CoA</name>
        <dbReference type="ChEBI" id="CHEBI:57288"/>
        <label>1</label>
    </ligand>
</feature>
<dbReference type="SUPFAM" id="SSF55729">
    <property type="entry name" value="Acyl-CoA N-acyltransferases (Nat)"/>
    <property type="match status" value="1"/>
</dbReference>